<organism evidence="5 6">
    <name type="scientific">Neobacillus novalis</name>
    <dbReference type="NCBI Taxonomy" id="220687"/>
    <lineage>
        <taxon>Bacteria</taxon>
        <taxon>Bacillati</taxon>
        <taxon>Bacillota</taxon>
        <taxon>Bacilli</taxon>
        <taxon>Bacillales</taxon>
        <taxon>Bacillaceae</taxon>
        <taxon>Neobacillus</taxon>
    </lineage>
</organism>
<evidence type="ECO:0000313" key="5">
    <source>
        <dbReference type="EMBL" id="WHY87031.1"/>
    </source>
</evidence>
<protein>
    <submittedName>
        <fullName evidence="5">GntR family transcriptional regulator</fullName>
    </submittedName>
</protein>
<name>A0AA95MNK8_9BACI</name>
<dbReference type="SMART" id="SM00345">
    <property type="entry name" value="HTH_GNTR"/>
    <property type="match status" value="1"/>
</dbReference>
<accession>A0AA95MNK8</accession>
<keyword evidence="6" id="KW-1185">Reference proteome</keyword>
<evidence type="ECO:0000259" key="4">
    <source>
        <dbReference type="PROSITE" id="PS50949"/>
    </source>
</evidence>
<dbReference type="PROSITE" id="PS50949">
    <property type="entry name" value="HTH_GNTR"/>
    <property type="match status" value="1"/>
</dbReference>
<dbReference type="Proteomes" id="UP001178288">
    <property type="component" value="Chromosome"/>
</dbReference>
<dbReference type="SUPFAM" id="SSF46785">
    <property type="entry name" value="Winged helix' DNA-binding domain"/>
    <property type="match status" value="1"/>
</dbReference>
<dbReference type="GO" id="GO:0003700">
    <property type="term" value="F:DNA-binding transcription factor activity"/>
    <property type="evidence" value="ECO:0007669"/>
    <property type="project" value="InterPro"/>
</dbReference>
<dbReference type="PANTHER" id="PTHR43537">
    <property type="entry name" value="TRANSCRIPTIONAL REGULATOR, GNTR FAMILY"/>
    <property type="match status" value="1"/>
</dbReference>
<evidence type="ECO:0000313" key="6">
    <source>
        <dbReference type="Proteomes" id="UP001178288"/>
    </source>
</evidence>
<evidence type="ECO:0000256" key="1">
    <source>
        <dbReference type="ARBA" id="ARBA00023015"/>
    </source>
</evidence>
<gene>
    <name evidence="5" type="ORF">QNH39_03975</name>
</gene>
<dbReference type="GO" id="GO:0003677">
    <property type="term" value="F:DNA binding"/>
    <property type="evidence" value="ECO:0007669"/>
    <property type="project" value="UniProtKB-KW"/>
</dbReference>
<dbReference type="PANTHER" id="PTHR43537:SF24">
    <property type="entry name" value="GLUCONATE OPERON TRANSCRIPTIONAL REPRESSOR"/>
    <property type="match status" value="1"/>
</dbReference>
<dbReference type="InterPro" id="IPR036390">
    <property type="entry name" value="WH_DNA-bd_sf"/>
</dbReference>
<dbReference type="Pfam" id="PF07729">
    <property type="entry name" value="FCD"/>
    <property type="match status" value="1"/>
</dbReference>
<dbReference type="InterPro" id="IPR011711">
    <property type="entry name" value="GntR_C"/>
</dbReference>
<evidence type="ECO:0000256" key="2">
    <source>
        <dbReference type="ARBA" id="ARBA00023125"/>
    </source>
</evidence>
<dbReference type="InterPro" id="IPR000524">
    <property type="entry name" value="Tscrpt_reg_HTH_GntR"/>
</dbReference>
<proteinExistence type="predicted"/>
<keyword evidence="3" id="KW-0804">Transcription</keyword>
<dbReference type="RefSeq" id="WP_066082850.1">
    <property type="nucleotide sequence ID" value="NZ_CP126114.1"/>
</dbReference>
<dbReference type="AlphaFoldDB" id="A0AA95MNK8"/>
<evidence type="ECO:0000256" key="3">
    <source>
        <dbReference type="ARBA" id="ARBA00023163"/>
    </source>
</evidence>
<keyword evidence="2" id="KW-0238">DNA-binding</keyword>
<dbReference type="SUPFAM" id="SSF48008">
    <property type="entry name" value="GntR ligand-binding domain-like"/>
    <property type="match status" value="1"/>
</dbReference>
<dbReference type="Gene3D" id="1.10.10.10">
    <property type="entry name" value="Winged helix-like DNA-binding domain superfamily/Winged helix DNA-binding domain"/>
    <property type="match status" value="1"/>
</dbReference>
<dbReference type="EMBL" id="CP126114">
    <property type="protein sequence ID" value="WHY87031.1"/>
    <property type="molecule type" value="Genomic_DNA"/>
</dbReference>
<keyword evidence="1" id="KW-0805">Transcription regulation</keyword>
<dbReference type="CDD" id="cd07377">
    <property type="entry name" value="WHTH_GntR"/>
    <property type="match status" value="1"/>
</dbReference>
<dbReference type="InterPro" id="IPR008920">
    <property type="entry name" value="TF_FadR/GntR_C"/>
</dbReference>
<dbReference type="SMART" id="SM00895">
    <property type="entry name" value="FCD"/>
    <property type="match status" value="1"/>
</dbReference>
<dbReference type="PRINTS" id="PR00035">
    <property type="entry name" value="HTHGNTR"/>
</dbReference>
<dbReference type="Pfam" id="PF00392">
    <property type="entry name" value="GntR"/>
    <property type="match status" value="1"/>
</dbReference>
<feature type="domain" description="HTH gntR-type" evidence="4">
    <location>
        <begin position="11"/>
        <end position="77"/>
    </location>
</feature>
<sequence>MQYPASWLQGASLGEKIACELRLKIVSGTIKPNTILSENQIADEFGTSRSPVREALKTLFTEGLIRLERMGAVVLGLTSKDIEEIYDVRFFIETFILERLSKVQHENLVTALNQIIDKMEMAAKHHDFIEFAYQDLHFHEIMILEGDHTRILHLWNNIRHIVLAALLVATEKRFTAETHEIKPLIDKHRLIVSALVLNDSSYMKQVIQKHFEDTRHTVNNTVLTHKVHEK</sequence>
<reference evidence="5" key="1">
    <citation type="submission" date="2023-05" db="EMBL/GenBank/DDBJ databases">
        <title>Comparative genomics of Bacillaceae isolates and their secondary metabolite potential.</title>
        <authorList>
            <person name="Song L."/>
            <person name="Nielsen L.J."/>
            <person name="Mohite O."/>
            <person name="Xu X."/>
            <person name="Weber T."/>
            <person name="Kovacs A.T."/>
        </authorList>
    </citation>
    <scope>NUCLEOTIDE SEQUENCE</scope>
    <source>
        <strain evidence="5">XLM17</strain>
    </source>
</reference>
<dbReference type="KEGG" id="nnv:QNH39_03975"/>
<dbReference type="Gene3D" id="1.20.120.530">
    <property type="entry name" value="GntR ligand-binding domain-like"/>
    <property type="match status" value="1"/>
</dbReference>
<dbReference type="InterPro" id="IPR036388">
    <property type="entry name" value="WH-like_DNA-bd_sf"/>
</dbReference>